<keyword evidence="3" id="KW-0378">Hydrolase</keyword>
<dbReference type="Gene3D" id="3.40.50.300">
    <property type="entry name" value="P-loop containing nucleotide triphosphate hydrolases"/>
    <property type="match status" value="1"/>
</dbReference>
<proteinExistence type="predicted"/>
<dbReference type="AlphaFoldDB" id="A0A7G2CDA1"/>
<dbReference type="PROSITE" id="PS51194">
    <property type="entry name" value="HELICASE_CTER"/>
    <property type="match status" value="1"/>
</dbReference>
<dbReference type="SMART" id="SM00249">
    <property type="entry name" value="PHD"/>
    <property type="match status" value="2"/>
</dbReference>
<dbReference type="InterPro" id="IPR013083">
    <property type="entry name" value="Znf_RING/FYVE/PHD"/>
</dbReference>
<dbReference type="GO" id="GO:0004386">
    <property type="term" value="F:helicase activity"/>
    <property type="evidence" value="ECO:0007669"/>
    <property type="project" value="UniProtKB-KW"/>
</dbReference>
<protein>
    <submittedName>
        <fullName evidence="8">SNF2 family N-terminal domain/Type III restriction enzyme, res subunit/Helicase conserved C-terminal domain containing protein, putative</fullName>
    </submittedName>
</protein>
<evidence type="ECO:0000256" key="1">
    <source>
        <dbReference type="ARBA" id="ARBA00022723"/>
    </source>
</evidence>
<dbReference type="CDD" id="cd17919">
    <property type="entry name" value="DEXHc_Snf"/>
    <property type="match status" value="1"/>
</dbReference>
<dbReference type="InterPro" id="IPR027417">
    <property type="entry name" value="P-loop_NTPase"/>
</dbReference>
<dbReference type="Gene3D" id="3.30.40.10">
    <property type="entry name" value="Zinc/RING finger domain, C3HC4 (zinc finger)"/>
    <property type="match status" value="1"/>
</dbReference>
<dbReference type="Gene3D" id="3.40.50.10810">
    <property type="entry name" value="Tandem AAA-ATPase domain"/>
    <property type="match status" value="1"/>
</dbReference>
<dbReference type="CDD" id="cd15489">
    <property type="entry name" value="PHD_SF"/>
    <property type="match status" value="1"/>
</dbReference>
<dbReference type="SMART" id="SM00487">
    <property type="entry name" value="DEXDc"/>
    <property type="match status" value="1"/>
</dbReference>
<reference evidence="8 9" key="1">
    <citation type="submission" date="2020-08" db="EMBL/GenBank/DDBJ databases">
        <authorList>
            <person name="Newling K."/>
            <person name="Davey J."/>
            <person name="Forrester S."/>
        </authorList>
    </citation>
    <scope>NUCLEOTIDE SEQUENCE [LARGE SCALE GENOMIC DNA]</scope>
    <source>
        <strain evidence="9">Crithidia deanei Carvalho (ATCC PRA-265)</strain>
    </source>
</reference>
<dbReference type="GO" id="GO:0008270">
    <property type="term" value="F:zinc ion binding"/>
    <property type="evidence" value="ECO:0007669"/>
    <property type="project" value="UniProtKB-KW"/>
</dbReference>
<evidence type="ECO:0000256" key="3">
    <source>
        <dbReference type="ARBA" id="ARBA00022801"/>
    </source>
</evidence>
<evidence type="ECO:0000256" key="4">
    <source>
        <dbReference type="ARBA" id="ARBA00022833"/>
    </source>
</evidence>
<feature type="region of interest" description="Disordered" evidence="5">
    <location>
        <begin position="685"/>
        <end position="712"/>
    </location>
</feature>
<sequence length="712" mass="79683">MHASENSTPVLEDAPVITASSTGAVEGCVLRDYQVAGVQYLLNHFHKGLSCILSDDMGLGKTAQIASFLHCLKLFHAVDGPHLIISPLSTLTSWLRELARWAPGLRVVKYHGTKEFKRKLQVGEQKNAVYVSNAASLLGDRGFFKKKHWSVIVVDEAHILKGSKSNITFTAKKLKACFRIAVTGTPVHNNVTEVWNLIGFLYPKYAESFDNTSTDTIEAAEDCSRILKHLMLRRTKDSLELGIPPRIDHPVVYLDPTPIQKEVLSQLTAQALSESASDNNKMIGFLSHQRTTCNHPLALRVLGVDDNSSDIQTKMKNCKIPIDEENIILPSAKMMYLRKVLPKLREEGHRCLIFSNFTSTLDLIEAMCHLMGYSYERLDGNCNRVERELSIHRFNQPNSTIFLFLVTTTSGGVGVTLTGADTVFLYDAHFNPQMDRQAADRAHRIGQTRTVHIHRLCLGGTIEERIRQSADRKASLGDFIVESKMTVKEIRELLEAGLESPGGNTVVGGSDGQDKMADPDYIRYVTEFIRNGKMVKPKGMGMGNALKRQFTTSNTCFVCSQPMHPYEAMYRCIACPKVYHAECCGEPVPKAGESTNRMWTCSRHTCHSCHKTQSEEGAIFMCTGCPRAFCFDCLDPRYLVLDDTGTKLLNIQRDYNEMKEEGMDERRSNYYISCLYCCGVLSSSEEDESSGEEESMSESSEDFEEDSDDDSD</sequence>
<evidence type="ECO:0000259" key="7">
    <source>
        <dbReference type="PROSITE" id="PS51194"/>
    </source>
</evidence>
<dbReference type="GO" id="GO:0005524">
    <property type="term" value="F:ATP binding"/>
    <property type="evidence" value="ECO:0007669"/>
    <property type="project" value="InterPro"/>
</dbReference>
<feature type="domain" description="Helicase C-terminal" evidence="7">
    <location>
        <begin position="336"/>
        <end position="491"/>
    </location>
</feature>
<dbReference type="InterPro" id="IPR049730">
    <property type="entry name" value="SNF2/RAD54-like_C"/>
</dbReference>
<dbReference type="InterPro" id="IPR011011">
    <property type="entry name" value="Znf_FYVE_PHD"/>
</dbReference>
<dbReference type="Pfam" id="PF00176">
    <property type="entry name" value="SNF2-rel_dom"/>
    <property type="match status" value="1"/>
</dbReference>
<keyword evidence="2" id="KW-0863">Zinc-finger</keyword>
<evidence type="ECO:0000256" key="5">
    <source>
        <dbReference type="SAM" id="MobiDB-lite"/>
    </source>
</evidence>
<dbReference type="InterPro" id="IPR000330">
    <property type="entry name" value="SNF2_N"/>
</dbReference>
<dbReference type="InterPro" id="IPR038718">
    <property type="entry name" value="SNF2-like_sf"/>
</dbReference>
<dbReference type="SUPFAM" id="SSF52540">
    <property type="entry name" value="P-loop containing nucleoside triphosphate hydrolases"/>
    <property type="match status" value="2"/>
</dbReference>
<dbReference type="EMBL" id="LR877152">
    <property type="protein sequence ID" value="CAD2217405.1"/>
    <property type="molecule type" value="Genomic_DNA"/>
</dbReference>
<evidence type="ECO:0000313" key="9">
    <source>
        <dbReference type="Proteomes" id="UP000515908"/>
    </source>
</evidence>
<keyword evidence="8" id="KW-0347">Helicase</keyword>
<feature type="domain" description="Helicase ATP-binding" evidence="6">
    <location>
        <begin position="42"/>
        <end position="204"/>
    </location>
</feature>
<evidence type="ECO:0000313" key="8">
    <source>
        <dbReference type="EMBL" id="CAD2217405.1"/>
    </source>
</evidence>
<dbReference type="PANTHER" id="PTHR10799">
    <property type="entry name" value="SNF2/RAD54 HELICASE FAMILY"/>
    <property type="match status" value="1"/>
</dbReference>
<dbReference type="InterPro" id="IPR014001">
    <property type="entry name" value="Helicase_ATP-bd"/>
</dbReference>
<evidence type="ECO:0000259" key="6">
    <source>
        <dbReference type="PROSITE" id="PS51192"/>
    </source>
</evidence>
<dbReference type="CDD" id="cd18793">
    <property type="entry name" value="SF2_C_SNF"/>
    <property type="match status" value="1"/>
</dbReference>
<dbReference type="SUPFAM" id="SSF57903">
    <property type="entry name" value="FYVE/PHD zinc finger"/>
    <property type="match status" value="1"/>
</dbReference>
<organism evidence="8 9">
    <name type="scientific">Angomonas deanei</name>
    <dbReference type="NCBI Taxonomy" id="59799"/>
    <lineage>
        <taxon>Eukaryota</taxon>
        <taxon>Discoba</taxon>
        <taxon>Euglenozoa</taxon>
        <taxon>Kinetoplastea</taxon>
        <taxon>Metakinetoplastina</taxon>
        <taxon>Trypanosomatida</taxon>
        <taxon>Trypanosomatidae</taxon>
        <taxon>Strigomonadinae</taxon>
        <taxon>Angomonas</taxon>
    </lineage>
</organism>
<dbReference type="SMART" id="SM00490">
    <property type="entry name" value="HELICc"/>
    <property type="match status" value="1"/>
</dbReference>
<gene>
    <name evidence="8" type="ORF">ADEAN_000488300</name>
</gene>
<accession>A0A7G2CDA1</accession>
<dbReference type="InterPro" id="IPR001650">
    <property type="entry name" value="Helicase_C-like"/>
</dbReference>
<dbReference type="Proteomes" id="UP000515908">
    <property type="component" value="Chromosome 08"/>
</dbReference>
<keyword evidence="9" id="KW-1185">Reference proteome</keyword>
<name>A0A7G2CDA1_9TRYP</name>
<dbReference type="Pfam" id="PF00271">
    <property type="entry name" value="Helicase_C"/>
    <property type="match status" value="1"/>
</dbReference>
<dbReference type="GO" id="GO:0016787">
    <property type="term" value="F:hydrolase activity"/>
    <property type="evidence" value="ECO:0007669"/>
    <property type="project" value="UniProtKB-KW"/>
</dbReference>
<dbReference type="PROSITE" id="PS51192">
    <property type="entry name" value="HELICASE_ATP_BIND_1"/>
    <property type="match status" value="1"/>
</dbReference>
<keyword evidence="1" id="KW-0479">Metal-binding</keyword>
<keyword evidence="8" id="KW-0067">ATP-binding</keyword>
<dbReference type="VEuPathDB" id="TriTrypDB:ADEAN_000488300"/>
<keyword evidence="8" id="KW-0547">Nucleotide-binding</keyword>
<evidence type="ECO:0000256" key="2">
    <source>
        <dbReference type="ARBA" id="ARBA00022771"/>
    </source>
</evidence>
<keyword evidence="4" id="KW-0862">Zinc</keyword>
<dbReference type="InterPro" id="IPR001965">
    <property type="entry name" value="Znf_PHD"/>
</dbReference>